<evidence type="ECO:0000313" key="2">
    <source>
        <dbReference type="Proteomes" id="UP000291831"/>
    </source>
</evidence>
<dbReference type="AlphaFoldDB" id="A0A8B3S6J7"/>
<dbReference type="EMBL" id="RPGO01000002">
    <property type="protein sequence ID" value="RZB33145.1"/>
    <property type="molecule type" value="Genomic_DNA"/>
</dbReference>
<reference evidence="2" key="1">
    <citation type="submission" date="2019-01" db="EMBL/GenBank/DDBJ databases">
        <title>Anaerobic oxidation of ethane by archaea from a marine hydrocarbon seep.</title>
        <authorList>
            <person name="Musat F."/>
        </authorList>
    </citation>
    <scope>NUCLEOTIDE SEQUENCE [LARGE SCALE GENOMIC DNA]</scope>
</reference>
<comment type="caution">
    <text evidence="1">The sequence shown here is derived from an EMBL/GenBank/DDBJ whole genome shotgun (WGS) entry which is preliminary data.</text>
</comment>
<dbReference type="Proteomes" id="UP000291831">
    <property type="component" value="Unassembled WGS sequence"/>
</dbReference>
<name>A0A8B3S6J7_9EURY</name>
<sequence length="50" mass="6247">MFLAEPVTEKYDIKIFETLPLYLKVSYYLYKWRRLTEDQLIVRQKLTDKF</sequence>
<gene>
    <name evidence="1" type="ORF">AEth_00064</name>
</gene>
<proteinExistence type="predicted"/>
<protein>
    <submittedName>
        <fullName evidence="1">Uncharacterized protein</fullName>
    </submittedName>
</protein>
<evidence type="ECO:0000313" key="1">
    <source>
        <dbReference type="EMBL" id="RZB33145.1"/>
    </source>
</evidence>
<organism evidence="1 2">
    <name type="scientific">Candidatus Argoarchaeum ethanivorans</name>
    <dbReference type="NCBI Taxonomy" id="2608793"/>
    <lineage>
        <taxon>Archaea</taxon>
        <taxon>Methanobacteriati</taxon>
        <taxon>Methanobacteriota</taxon>
        <taxon>Stenosarchaea group</taxon>
        <taxon>Methanomicrobia</taxon>
        <taxon>Methanosarcinales</taxon>
        <taxon>Methanosarcinales incertae sedis</taxon>
        <taxon>GOM Arc I cluster</taxon>
        <taxon>Candidatus Argoarchaeum</taxon>
    </lineage>
</organism>
<accession>A0A8B3S6J7</accession>